<feature type="compositionally biased region" description="Basic residues" evidence="3">
    <location>
        <begin position="153"/>
        <end position="163"/>
    </location>
</feature>
<feature type="region of interest" description="Disordered" evidence="3">
    <location>
        <begin position="120"/>
        <end position="164"/>
    </location>
</feature>
<keyword evidence="2" id="KW-0539">Nucleus</keyword>
<dbReference type="Proteomes" id="UP000677228">
    <property type="component" value="Unassembled WGS sequence"/>
</dbReference>
<feature type="region of interest" description="Disordered" evidence="3">
    <location>
        <begin position="265"/>
        <end position="343"/>
    </location>
</feature>
<comment type="caution">
    <text evidence="6">The sequence shown here is derived from an EMBL/GenBank/DDBJ whole genome shotgun (WGS) entry which is preliminary data.</text>
</comment>
<evidence type="ECO:0000256" key="1">
    <source>
        <dbReference type="ARBA" id="ARBA00010940"/>
    </source>
</evidence>
<feature type="compositionally biased region" description="Basic residues" evidence="3">
    <location>
        <begin position="309"/>
        <end position="325"/>
    </location>
</feature>
<dbReference type="Pfam" id="PF02319">
    <property type="entry name" value="WHD_E2F_TDP"/>
    <property type="match status" value="1"/>
</dbReference>
<evidence type="ECO:0000256" key="3">
    <source>
        <dbReference type="SAM" id="MobiDB-lite"/>
    </source>
</evidence>
<dbReference type="AlphaFoldDB" id="A0A8S2J946"/>
<feature type="compositionally biased region" description="Polar residues" evidence="3">
    <location>
        <begin position="389"/>
        <end position="399"/>
    </location>
</feature>
<feature type="domain" description="E2F/DP family winged-helix DNA-binding" evidence="4">
    <location>
        <begin position="7"/>
        <end position="32"/>
    </location>
</feature>
<evidence type="ECO:0000259" key="4">
    <source>
        <dbReference type="Pfam" id="PF02319"/>
    </source>
</evidence>
<dbReference type="InterPro" id="IPR003316">
    <property type="entry name" value="E2F_WHTH_DNA-bd_dom"/>
</dbReference>
<proteinExistence type="inferred from homology"/>
<dbReference type="GO" id="GO:0005667">
    <property type="term" value="C:transcription regulator complex"/>
    <property type="evidence" value="ECO:0007669"/>
    <property type="project" value="InterPro"/>
</dbReference>
<evidence type="ECO:0000313" key="6">
    <source>
        <dbReference type="EMBL" id="CAF3798797.1"/>
    </source>
</evidence>
<evidence type="ECO:0000256" key="2">
    <source>
        <dbReference type="RuleBase" id="RU003796"/>
    </source>
</evidence>
<dbReference type="Gene3D" id="1.10.10.10">
    <property type="entry name" value="Winged helix-like DNA-binding domain superfamily/Winged helix DNA-binding domain"/>
    <property type="match status" value="1"/>
</dbReference>
<dbReference type="Proteomes" id="UP000682733">
    <property type="component" value="Unassembled WGS sequence"/>
</dbReference>
<dbReference type="GO" id="GO:0006355">
    <property type="term" value="P:regulation of DNA-templated transcription"/>
    <property type="evidence" value="ECO:0007669"/>
    <property type="project" value="InterPro"/>
</dbReference>
<evidence type="ECO:0000313" key="5">
    <source>
        <dbReference type="EMBL" id="CAF1030468.1"/>
    </source>
</evidence>
<dbReference type="EMBL" id="CAJNOK010007298">
    <property type="protein sequence ID" value="CAF1030468.1"/>
    <property type="molecule type" value="Genomic_DNA"/>
</dbReference>
<accession>A0A8S2J946</accession>
<organism evidence="6 7">
    <name type="scientific">Didymodactylos carnosus</name>
    <dbReference type="NCBI Taxonomy" id="1234261"/>
    <lineage>
        <taxon>Eukaryota</taxon>
        <taxon>Metazoa</taxon>
        <taxon>Spiralia</taxon>
        <taxon>Gnathifera</taxon>
        <taxon>Rotifera</taxon>
        <taxon>Eurotatoria</taxon>
        <taxon>Bdelloidea</taxon>
        <taxon>Philodinida</taxon>
        <taxon>Philodinidae</taxon>
        <taxon>Didymodactylos</taxon>
    </lineage>
</organism>
<dbReference type="GO" id="GO:0005634">
    <property type="term" value="C:nucleus"/>
    <property type="evidence" value="ECO:0007669"/>
    <property type="project" value="UniProtKB-SubCell"/>
</dbReference>
<evidence type="ECO:0000313" key="7">
    <source>
        <dbReference type="Proteomes" id="UP000682733"/>
    </source>
</evidence>
<feature type="compositionally biased region" description="Polar residues" evidence="3">
    <location>
        <begin position="279"/>
        <end position="288"/>
    </location>
</feature>
<gene>
    <name evidence="5" type="ORF">OVA965_LOCUS15961</name>
    <name evidence="6" type="ORF">TMI583_LOCUS15975</name>
</gene>
<dbReference type="EMBL" id="CAJOBA010007311">
    <property type="protein sequence ID" value="CAF3798797.1"/>
    <property type="molecule type" value="Genomic_DNA"/>
</dbReference>
<keyword evidence="2" id="KW-0805">Transcription regulation</keyword>
<comment type="similarity">
    <text evidence="1 2">Belongs to the E2F/DP family.</text>
</comment>
<dbReference type="GO" id="GO:0003677">
    <property type="term" value="F:DNA binding"/>
    <property type="evidence" value="ECO:0007669"/>
    <property type="project" value="UniProtKB-KW"/>
</dbReference>
<keyword evidence="2" id="KW-0238">DNA-binding</keyword>
<reference evidence="6" key="1">
    <citation type="submission" date="2021-02" db="EMBL/GenBank/DDBJ databases">
        <authorList>
            <person name="Nowell W R."/>
        </authorList>
    </citation>
    <scope>NUCLEOTIDE SEQUENCE</scope>
</reference>
<feature type="region of interest" description="Disordered" evidence="3">
    <location>
        <begin position="373"/>
        <end position="400"/>
    </location>
</feature>
<feature type="compositionally biased region" description="Low complexity" evidence="3">
    <location>
        <begin position="128"/>
        <end position="145"/>
    </location>
</feature>
<keyword evidence="2" id="KW-0804">Transcription</keyword>
<dbReference type="InterPro" id="IPR036388">
    <property type="entry name" value="WH-like_DNA-bd_sf"/>
</dbReference>
<comment type="subcellular location">
    <subcellularLocation>
        <location evidence="2">Nucleus</location>
    </subcellularLocation>
</comment>
<name>A0A8S2J946_9BILA</name>
<sequence>MECEKAKVRRLYDIANVLSTISLITKVIDPSYRGPRPAFQYIGPRTEIIHHAENVVDFINSENTKSNSKHSLFDHFKRNLFLNCTIPRFDPRNGLLGLKGALDIAGRGNGGATATGTYSMTLGDNKRSPSVSDMMLSSSQNSSNNGLYIPESKKKRHSRRKQKSTVVPIVEYDKTSTSVPQPPNLALNPAYLSHLQFTPHHYNPFSTSNQTQGTSTPNGTMLFSNYNSPTDPQQILSYHHLLSTTGETGLDAQSVDPSTYFIPSPITGDSCQQHRDETYTSTNGSDKYNFNEDRDSEQMTISSLETKQRRNAGIRRHQTRNKKFTTSKMKTKTEQKDLIESPSNLIQQSESNSLLESCHYIQVVQQQQQDQQLFSQQQSTQEENGGETTGASEQTQSSVVHHVTGRNPHDLQDINVDLLTYQVRSVLPSISNGNNNSIISGTQVIIEKQEILTDLQSHQPQSQQIYHSQNYHPYHSWSTDLYSTDAQHYYSQQHAMCTTDNDDEILGQSGTVVTHLQTYGEHLLPSINTFVLGKMGH</sequence>
<protein>
    <recommendedName>
        <fullName evidence="4">E2F/DP family winged-helix DNA-binding domain-containing protein</fullName>
    </recommendedName>
</protein>